<dbReference type="Proteomes" id="UP000192569">
    <property type="component" value="Chromosome I"/>
</dbReference>
<dbReference type="PANTHER" id="PTHR45947">
    <property type="entry name" value="SULFOQUINOVOSYL TRANSFERASE SQD2"/>
    <property type="match status" value="1"/>
</dbReference>
<sequence>MPGFRGRVLFLATVYTHLASFHIPFMQLLQNKGYEVHVAASPDEGRKEEVEAIGVRCWDIPFSRSPYSLKNWRAFKELSRLFEVYRFDLIHVHTPVAAFLGRYLARAQGQGPVLYTAHGFHFYHGAPLKNWLLYYPLERLAAPLTDGLIVINDEDYQVARRMGFKPGKNLFYVPGVGVDLEKYTGPPGSGALRKELGISQEEIVITCIAEFSPVKNHAFLLKAWEKVASSITGVHLCLVGEGKLRKRLEHKVQTLGIPRVYFLGFRQDIPKVLQDTDIFVLVSCREGLPRAVMEAMAAGKPVVASNVRGNRDLIEHGRTGFLVELGDVEGLAGYLEMLARDESLRLSFGAAGREKIKDYSLEKALTEMEAIYSRYLLFK</sequence>
<dbReference type="STRING" id="698762.SAMN00808754_2202"/>
<dbReference type="OrthoDB" id="9806653at2"/>
<dbReference type="Pfam" id="PF13439">
    <property type="entry name" value="Glyco_transf_4"/>
    <property type="match status" value="1"/>
</dbReference>
<feature type="domain" description="Glycosyl transferase family 1" evidence="1">
    <location>
        <begin position="192"/>
        <end position="354"/>
    </location>
</feature>
<evidence type="ECO:0000259" key="2">
    <source>
        <dbReference type="Pfam" id="PF13439"/>
    </source>
</evidence>
<name>A0A1W1VXY7_9FIRM</name>
<evidence type="ECO:0000259" key="1">
    <source>
        <dbReference type="Pfam" id="PF00534"/>
    </source>
</evidence>
<evidence type="ECO:0000313" key="4">
    <source>
        <dbReference type="Proteomes" id="UP000192569"/>
    </source>
</evidence>
<accession>A0A1W1VXY7</accession>
<organism evidence="3 4">
    <name type="scientific">Thermanaeromonas toyohensis ToBE</name>
    <dbReference type="NCBI Taxonomy" id="698762"/>
    <lineage>
        <taxon>Bacteria</taxon>
        <taxon>Bacillati</taxon>
        <taxon>Bacillota</taxon>
        <taxon>Clostridia</taxon>
        <taxon>Neomoorellales</taxon>
        <taxon>Neomoorellaceae</taxon>
        <taxon>Thermanaeromonas</taxon>
    </lineage>
</organism>
<proteinExistence type="predicted"/>
<dbReference type="Gene3D" id="3.40.50.2000">
    <property type="entry name" value="Glycogen Phosphorylase B"/>
    <property type="match status" value="2"/>
</dbReference>
<dbReference type="GO" id="GO:0016757">
    <property type="term" value="F:glycosyltransferase activity"/>
    <property type="evidence" value="ECO:0007669"/>
    <property type="project" value="InterPro"/>
</dbReference>
<dbReference type="AlphaFoldDB" id="A0A1W1VXY7"/>
<dbReference type="EMBL" id="LT838272">
    <property type="protein sequence ID" value="SMB98208.1"/>
    <property type="molecule type" value="Genomic_DNA"/>
</dbReference>
<dbReference type="PANTHER" id="PTHR45947:SF3">
    <property type="entry name" value="SULFOQUINOVOSYL TRANSFERASE SQD2"/>
    <property type="match status" value="1"/>
</dbReference>
<dbReference type="Pfam" id="PF00534">
    <property type="entry name" value="Glycos_transf_1"/>
    <property type="match status" value="1"/>
</dbReference>
<dbReference type="InterPro" id="IPR028098">
    <property type="entry name" value="Glyco_trans_4-like_N"/>
</dbReference>
<dbReference type="InterPro" id="IPR050194">
    <property type="entry name" value="Glycosyltransferase_grp1"/>
</dbReference>
<protein>
    <submittedName>
        <fullName evidence="3">Glycosyltransferase involved in cell wall bisynthesis</fullName>
    </submittedName>
</protein>
<keyword evidence="4" id="KW-1185">Reference proteome</keyword>
<dbReference type="RefSeq" id="WP_157109937.1">
    <property type="nucleotide sequence ID" value="NZ_LT838272.1"/>
</dbReference>
<evidence type="ECO:0000313" key="3">
    <source>
        <dbReference type="EMBL" id="SMB98208.1"/>
    </source>
</evidence>
<dbReference type="InterPro" id="IPR001296">
    <property type="entry name" value="Glyco_trans_1"/>
</dbReference>
<reference evidence="3 4" key="1">
    <citation type="submission" date="2017-04" db="EMBL/GenBank/DDBJ databases">
        <authorList>
            <person name="Afonso C.L."/>
            <person name="Miller P.J."/>
            <person name="Scott M.A."/>
            <person name="Spackman E."/>
            <person name="Goraichik I."/>
            <person name="Dimitrov K.M."/>
            <person name="Suarez D.L."/>
            <person name="Swayne D.E."/>
        </authorList>
    </citation>
    <scope>NUCLEOTIDE SEQUENCE [LARGE SCALE GENOMIC DNA]</scope>
    <source>
        <strain evidence="3 4">ToBE</strain>
    </source>
</reference>
<gene>
    <name evidence="3" type="ORF">SAMN00808754_2202</name>
</gene>
<feature type="domain" description="Glycosyltransferase subfamily 4-like N-terminal" evidence="2">
    <location>
        <begin position="28"/>
        <end position="168"/>
    </location>
</feature>
<dbReference type="CDD" id="cd03808">
    <property type="entry name" value="GT4_CapM-like"/>
    <property type="match status" value="1"/>
</dbReference>
<dbReference type="SUPFAM" id="SSF53756">
    <property type="entry name" value="UDP-Glycosyltransferase/glycogen phosphorylase"/>
    <property type="match status" value="1"/>
</dbReference>
<keyword evidence="3" id="KW-0808">Transferase</keyword>